<dbReference type="InterPro" id="IPR036388">
    <property type="entry name" value="WH-like_DNA-bd_sf"/>
</dbReference>
<organism evidence="6 7">
    <name type="scientific">Sellimonas intestinalis</name>
    <dbReference type="NCBI Taxonomy" id="1653434"/>
    <lineage>
        <taxon>Bacteria</taxon>
        <taxon>Bacillati</taxon>
        <taxon>Bacillota</taxon>
        <taxon>Clostridia</taxon>
        <taxon>Lachnospirales</taxon>
        <taxon>Lachnospiraceae</taxon>
        <taxon>Sellimonas</taxon>
    </lineage>
</organism>
<dbReference type="EMBL" id="QVLX01000001">
    <property type="protein sequence ID" value="RGE90041.1"/>
    <property type="molecule type" value="Genomic_DNA"/>
</dbReference>
<feature type="domain" description="HTH lysR-type" evidence="5">
    <location>
        <begin position="1"/>
        <end position="58"/>
    </location>
</feature>
<dbReference type="InterPro" id="IPR036390">
    <property type="entry name" value="WH_DNA-bd_sf"/>
</dbReference>
<evidence type="ECO:0000256" key="2">
    <source>
        <dbReference type="ARBA" id="ARBA00023015"/>
    </source>
</evidence>
<dbReference type="PRINTS" id="PR00039">
    <property type="entry name" value="HTHLYSR"/>
</dbReference>
<evidence type="ECO:0000256" key="4">
    <source>
        <dbReference type="ARBA" id="ARBA00023163"/>
    </source>
</evidence>
<gene>
    <name evidence="6" type="ORF">DW016_01940</name>
</gene>
<dbReference type="GO" id="GO:0003700">
    <property type="term" value="F:DNA-binding transcription factor activity"/>
    <property type="evidence" value="ECO:0007669"/>
    <property type="project" value="InterPro"/>
</dbReference>
<accession>A0A3E3K5V0</accession>
<evidence type="ECO:0000313" key="7">
    <source>
        <dbReference type="Proteomes" id="UP000261080"/>
    </source>
</evidence>
<dbReference type="InterPro" id="IPR000847">
    <property type="entry name" value="LysR_HTH_N"/>
</dbReference>
<dbReference type="RefSeq" id="WP_053769006.1">
    <property type="nucleotide sequence ID" value="NZ_CP173694.1"/>
</dbReference>
<keyword evidence="3" id="KW-0238">DNA-binding</keyword>
<evidence type="ECO:0000256" key="3">
    <source>
        <dbReference type="ARBA" id="ARBA00023125"/>
    </source>
</evidence>
<dbReference type="InterPro" id="IPR005119">
    <property type="entry name" value="LysR_subst-bd"/>
</dbReference>
<name>A0A3E3K5V0_9FIRM</name>
<dbReference type="Pfam" id="PF03466">
    <property type="entry name" value="LysR_substrate"/>
    <property type="match status" value="1"/>
</dbReference>
<dbReference type="GO" id="GO:0000976">
    <property type="term" value="F:transcription cis-regulatory region binding"/>
    <property type="evidence" value="ECO:0007669"/>
    <property type="project" value="TreeGrafter"/>
</dbReference>
<dbReference type="PROSITE" id="PS50931">
    <property type="entry name" value="HTH_LYSR"/>
    <property type="match status" value="1"/>
</dbReference>
<protein>
    <submittedName>
        <fullName evidence="6">LysR family transcriptional regulator</fullName>
    </submittedName>
</protein>
<dbReference type="AlphaFoldDB" id="A0A3E3K5V0"/>
<dbReference type="Proteomes" id="UP000261080">
    <property type="component" value="Unassembled WGS sequence"/>
</dbReference>
<dbReference type="SUPFAM" id="SSF53850">
    <property type="entry name" value="Periplasmic binding protein-like II"/>
    <property type="match status" value="1"/>
</dbReference>
<evidence type="ECO:0000259" key="5">
    <source>
        <dbReference type="PROSITE" id="PS50931"/>
    </source>
</evidence>
<dbReference type="GeneID" id="97192681"/>
<evidence type="ECO:0000313" key="6">
    <source>
        <dbReference type="EMBL" id="RGE90041.1"/>
    </source>
</evidence>
<keyword evidence="2" id="KW-0805">Transcription regulation</keyword>
<proteinExistence type="inferred from homology"/>
<dbReference type="PANTHER" id="PTHR30126:SF40">
    <property type="entry name" value="HTH-TYPE TRANSCRIPTIONAL REGULATOR GLTR"/>
    <property type="match status" value="1"/>
</dbReference>
<dbReference type="Gene3D" id="3.40.190.290">
    <property type="match status" value="1"/>
</dbReference>
<keyword evidence="4" id="KW-0804">Transcription</keyword>
<comment type="similarity">
    <text evidence="1">Belongs to the LysR transcriptional regulatory family.</text>
</comment>
<dbReference type="OrthoDB" id="9785745at2"/>
<comment type="caution">
    <text evidence="6">The sequence shown here is derived from an EMBL/GenBank/DDBJ whole genome shotgun (WGS) entry which is preliminary data.</text>
</comment>
<keyword evidence="7" id="KW-1185">Reference proteome</keyword>
<reference evidence="6 7" key="1">
    <citation type="submission" date="2018-08" db="EMBL/GenBank/DDBJ databases">
        <title>A genome reference for cultivated species of the human gut microbiota.</title>
        <authorList>
            <person name="Zou Y."/>
            <person name="Xue W."/>
            <person name="Luo G."/>
        </authorList>
    </citation>
    <scope>NUCLEOTIDE SEQUENCE [LARGE SCALE GENOMIC DNA]</scope>
    <source>
        <strain evidence="6 7">AF37-2AT</strain>
    </source>
</reference>
<sequence>MTLRHMKIFVAVFENSSITKAAKELHLAQPSVSFSIKELEDYYGQRFFERIGRRIYPTSAAGDFYGYAVHIVSLFETMEKELKNGDELGTIRIGASITIGTHILPTLVKTFQEIFPDIRMEAVVNQSAAIEQHVLHNHIDIGMIETQPVSDAVCAVPFLEDELVAIVPKEHPLAGERGVTLSEMARYPFLMREKGSAGREILDACFDMEQISVRPAWESSSTQAIVQGVAKGLGVAVLPDLLVRRDLEQRVVFRAWLLRPIHRKLNLIYHKSKYFSKSMTTFLELCETYGKTKESEEQGGNDR</sequence>
<dbReference type="Gene3D" id="1.10.10.10">
    <property type="entry name" value="Winged helix-like DNA-binding domain superfamily/Winged helix DNA-binding domain"/>
    <property type="match status" value="1"/>
</dbReference>
<evidence type="ECO:0000256" key="1">
    <source>
        <dbReference type="ARBA" id="ARBA00009437"/>
    </source>
</evidence>
<dbReference type="PANTHER" id="PTHR30126">
    <property type="entry name" value="HTH-TYPE TRANSCRIPTIONAL REGULATOR"/>
    <property type="match status" value="1"/>
</dbReference>
<dbReference type="SUPFAM" id="SSF46785">
    <property type="entry name" value="Winged helix' DNA-binding domain"/>
    <property type="match status" value="1"/>
</dbReference>
<dbReference type="Pfam" id="PF00126">
    <property type="entry name" value="HTH_1"/>
    <property type="match status" value="1"/>
</dbReference>